<sequence length="119" mass="13644">MPLDPFADDPNDPASFLEPDEEFPPLSIDERAHILEDLTLLEKFQVALEPRGILGIFFYCEDCDEPHYYNWEIMKDNMRSLLGGQQSPVHEPSAQPDINAYVPWDYCLGYLDGLDAHKS</sequence>
<dbReference type="KEGG" id="ckw:CKALI_09780"/>
<gene>
    <name evidence="2" type="ORF">CKALI_09780</name>
</gene>
<feature type="region of interest" description="Disordered" evidence="1">
    <location>
        <begin position="1"/>
        <end position="23"/>
    </location>
</feature>
<dbReference type="Proteomes" id="UP000427071">
    <property type="component" value="Chromosome"/>
</dbReference>
<evidence type="ECO:0000313" key="3">
    <source>
        <dbReference type="Proteomes" id="UP000427071"/>
    </source>
</evidence>
<keyword evidence="3" id="KW-1185">Reference proteome</keyword>
<proteinExistence type="predicted"/>
<protein>
    <recommendedName>
        <fullName evidence="4">DUF5319 domain-containing protein</fullName>
    </recommendedName>
</protein>
<dbReference type="EMBL" id="CP046452">
    <property type="protein sequence ID" value="QGU02811.1"/>
    <property type="molecule type" value="Genomic_DNA"/>
</dbReference>
<feature type="compositionally biased region" description="Acidic residues" evidence="1">
    <location>
        <begin position="1"/>
        <end position="11"/>
    </location>
</feature>
<dbReference type="InterPro" id="IPR035165">
    <property type="entry name" value="DUF5319"/>
</dbReference>
<evidence type="ECO:0000313" key="2">
    <source>
        <dbReference type="EMBL" id="QGU02811.1"/>
    </source>
</evidence>
<organism evidence="2 3">
    <name type="scientific">Corynebacterium kalinowskii</name>
    <dbReference type="NCBI Taxonomy" id="2675216"/>
    <lineage>
        <taxon>Bacteria</taxon>
        <taxon>Bacillati</taxon>
        <taxon>Actinomycetota</taxon>
        <taxon>Actinomycetes</taxon>
        <taxon>Mycobacteriales</taxon>
        <taxon>Corynebacteriaceae</taxon>
        <taxon>Corynebacterium</taxon>
    </lineage>
</organism>
<accession>A0A6B8VSD8</accession>
<reference evidence="3" key="1">
    <citation type="submission" date="2019-11" db="EMBL/GenBank/DDBJ databases">
        <title>Complete genome sequence of Corynebacterium kalinowskii 1959, a novel Corynebacterium species isolated from soil of a small paddock in Vilsendorf, Germany.</title>
        <authorList>
            <person name="Schaffert L."/>
            <person name="Ruwe M."/>
            <person name="Milse J."/>
            <person name="Hanuschka K."/>
            <person name="Ortseifen V."/>
            <person name="Droste J."/>
            <person name="Brandt D."/>
            <person name="Schlueter L."/>
            <person name="Kutter Y."/>
            <person name="Vinke S."/>
            <person name="Viehoefer P."/>
            <person name="Jacob L."/>
            <person name="Luebke N.-C."/>
            <person name="Schulte-Berndt E."/>
            <person name="Hain C."/>
            <person name="Linder M."/>
            <person name="Schmidt P."/>
            <person name="Wollenschlaeger L."/>
            <person name="Luttermann T."/>
            <person name="Thieme E."/>
            <person name="Hassa J."/>
            <person name="Haak M."/>
            <person name="Wittchen M."/>
            <person name="Mentz A."/>
            <person name="Persicke M."/>
            <person name="Busche T."/>
            <person name="Ruckert C."/>
        </authorList>
    </citation>
    <scope>NUCLEOTIDE SEQUENCE [LARGE SCALE GENOMIC DNA]</scope>
    <source>
        <strain evidence="3">1959</strain>
    </source>
</reference>
<dbReference type="Pfam" id="PF17252">
    <property type="entry name" value="DUF5319"/>
    <property type="match status" value="1"/>
</dbReference>
<dbReference type="AlphaFoldDB" id="A0A6B8VSD8"/>
<evidence type="ECO:0000256" key="1">
    <source>
        <dbReference type="SAM" id="MobiDB-lite"/>
    </source>
</evidence>
<evidence type="ECO:0008006" key="4">
    <source>
        <dbReference type="Google" id="ProtNLM"/>
    </source>
</evidence>
<name>A0A6B8VSD8_9CORY</name>